<keyword evidence="1" id="KW-0472">Membrane</keyword>
<dbReference type="KEGG" id="mcb:Mycch_0796"/>
<evidence type="ECO:0000313" key="2">
    <source>
        <dbReference type="EMBL" id="AFM15612.1"/>
    </source>
</evidence>
<evidence type="ECO:0000313" key="3">
    <source>
        <dbReference type="Proteomes" id="UP000006057"/>
    </source>
</evidence>
<name>I4BEA5_MYCCN</name>
<accession>I4BEA5</accession>
<keyword evidence="1" id="KW-1133">Transmembrane helix</keyword>
<dbReference type="PATRIC" id="fig|710421.3.peg.800"/>
<dbReference type="OrthoDB" id="4738397at2"/>
<dbReference type="Proteomes" id="UP000006057">
    <property type="component" value="Chromosome"/>
</dbReference>
<keyword evidence="1" id="KW-0812">Transmembrane</keyword>
<organism evidence="2 3">
    <name type="scientific">Mycolicibacterium chubuense (strain NBB4)</name>
    <name type="common">Mycobacterium chubuense</name>
    <dbReference type="NCBI Taxonomy" id="710421"/>
    <lineage>
        <taxon>Bacteria</taxon>
        <taxon>Bacillati</taxon>
        <taxon>Actinomycetota</taxon>
        <taxon>Actinomycetes</taxon>
        <taxon>Mycobacteriales</taxon>
        <taxon>Mycobacteriaceae</taxon>
        <taxon>Mycolicibacterium</taxon>
    </lineage>
</organism>
<gene>
    <name evidence="2" type="ordered locus">Mycch_0796</name>
</gene>
<dbReference type="HOGENOM" id="CLU_836319_0_0_11"/>
<reference evidence="2 3" key="1">
    <citation type="submission" date="2012-06" db="EMBL/GenBank/DDBJ databases">
        <title>Complete sequence of chromosome of Mycobacterium chubuense NBB4.</title>
        <authorList>
            <consortium name="US DOE Joint Genome Institute"/>
            <person name="Lucas S."/>
            <person name="Han J."/>
            <person name="Lapidus A."/>
            <person name="Cheng J.-F."/>
            <person name="Goodwin L."/>
            <person name="Pitluck S."/>
            <person name="Peters L."/>
            <person name="Mikhailova N."/>
            <person name="Teshima H."/>
            <person name="Detter J.C."/>
            <person name="Han C."/>
            <person name="Tapia R."/>
            <person name="Land M."/>
            <person name="Hauser L."/>
            <person name="Kyrpides N."/>
            <person name="Ivanova N."/>
            <person name="Pagani I."/>
            <person name="Mattes T."/>
            <person name="Holmes A."/>
            <person name="Rutledge P."/>
            <person name="Paulsen I."/>
            <person name="Coleman N."/>
            <person name="Woyke T."/>
        </authorList>
    </citation>
    <scope>NUCLEOTIDE SEQUENCE [LARGE SCALE GENOMIC DNA]</scope>
    <source>
        <strain evidence="2 3">NBB4</strain>
    </source>
</reference>
<sequence length="327" mass="35547" precursor="true">MARRRSEGGGGIVGVLGVLLVIGFIIKYIWWIVGAAALAGVSVGIYYLCRAAAREAEERRKLAEKHEAELKLRADRQHRWTLLGDSRGVYGSEGAAAMRAVTPPPSLPDGDHDKDVPIARIAATAAELEALATDKPPAWQQALFASVLVQRTTPLSQRLRDSELGFTPTATRRVITGEELASILIGLIDEMLSTTSQLARFVNAPAFMAAFSSGADGSDADPEAIKHIAHRMMDYRERFLELSERCRGLSAPSAYTDVIADCARLLNNPLQSYREFVTEYVDVINALPGVLEHATGTVHLGAIGLCIDLDDVLFDTTYSRLKAMGRL</sequence>
<proteinExistence type="predicted"/>
<dbReference type="EMBL" id="CP003053">
    <property type="protein sequence ID" value="AFM15612.1"/>
    <property type="molecule type" value="Genomic_DNA"/>
</dbReference>
<protein>
    <submittedName>
        <fullName evidence="2">Uncharacterized protein</fullName>
    </submittedName>
</protein>
<feature type="transmembrane region" description="Helical" evidence="1">
    <location>
        <begin position="12"/>
        <end position="30"/>
    </location>
</feature>
<dbReference type="AlphaFoldDB" id="I4BEA5"/>
<keyword evidence="3" id="KW-1185">Reference proteome</keyword>
<dbReference type="STRING" id="710421.Mycch_0796"/>
<dbReference type="eggNOG" id="ENOG5031CVF">
    <property type="taxonomic scope" value="Bacteria"/>
</dbReference>
<evidence type="ECO:0000256" key="1">
    <source>
        <dbReference type="SAM" id="Phobius"/>
    </source>
</evidence>
<feature type="transmembrane region" description="Helical" evidence="1">
    <location>
        <begin position="36"/>
        <end position="53"/>
    </location>
</feature>